<dbReference type="GO" id="GO:0005634">
    <property type="term" value="C:nucleus"/>
    <property type="evidence" value="ECO:0007669"/>
    <property type="project" value="UniProtKB-SubCell"/>
</dbReference>
<gene>
    <name evidence="8" type="ORF">NCGR_LOCUS3615</name>
</gene>
<dbReference type="SMART" id="SM01019">
    <property type="entry name" value="B3"/>
    <property type="match status" value="3"/>
</dbReference>
<evidence type="ECO:0000256" key="3">
    <source>
        <dbReference type="ARBA" id="ARBA00023125"/>
    </source>
</evidence>
<evidence type="ECO:0000313" key="8">
    <source>
        <dbReference type="EMBL" id="CAD6205847.1"/>
    </source>
</evidence>
<feature type="domain" description="TF-B3" evidence="7">
    <location>
        <begin position="253"/>
        <end position="352"/>
    </location>
</feature>
<reference evidence="8" key="1">
    <citation type="submission" date="2020-10" db="EMBL/GenBank/DDBJ databases">
        <authorList>
            <person name="Han B."/>
            <person name="Lu T."/>
            <person name="Zhao Q."/>
            <person name="Huang X."/>
            <person name="Zhao Y."/>
        </authorList>
    </citation>
    <scope>NUCLEOTIDE SEQUENCE</scope>
</reference>
<protein>
    <recommendedName>
        <fullName evidence="7">TF-B3 domain-containing protein</fullName>
    </recommendedName>
</protein>
<dbReference type="PANTHER" id="PTHR31391:SF23">
    <property type="entry name" value="B3 DOMAIN-CONTAINING PROTEIN OS03G0619800"/>
    <property type="match status" value="1"/>
</dbReference>
<dbReference type="InterPro" id="IPR015300">
    <property type="entry name" value="DNA-bd_pseudobarrel_sf"/>
</dbReference>
<evidence type="ECO:0000256" key="4">
    <source>
        <dbReference type="ARBA" id="ARBA00023163"/>
    </source>
</evidence>
<dbReference type="Proteomes" id="UP000604825">
    <property type="component" value="Unassembled WGS sequence"/>
</dbReference>
<proteinExistence type="predicted"/>
<dbReference type="Pfam" id="PF02362">
    <property type="entry name" value="B3"/>
    <property type="match status" value="3"/>
</dbReference>
<comment type="caution">
    <text evidence="8">The sequence shown here is derived from an EMBL/GenBank/DDBJ whole genome shotgun (WGS) entry which is preliminary data.</text>
</comment>
<name>A0A811MAQ3_9POAL</name>
<organism evidence="8 9">
    <name type="scientific">Miscanthus lutarioriparius</name>
    <dbReference type="NCBI Taxonomy" id="422564"/>
    <lineage>
        <taxon>Eukaryota</taxon>
        <taxon>Viridiplantae</taxon>
        <taxon>Streptophyta</taxon>
        <taxon>Embryophyta</taxon>
        <taxon>Tracheophyta</taxon>
        <taxon>Spermatophyta</taxon>
        <taxon>Magnoliopsida</taxon>
        <taxon>Liliopsida</taxon>
        <taxon>Poales</taxon>
        <taxon>Poaceae</taxon>
        <taxon>PACMAD clade</taxon>
        <taxon>Panicoideae</taxon>
        <taxon>Andropogonodae</taxon>
        <taxon>Andropogoneae</taxon>
        <taxon>Saccharinae</taxon>
        <taxon>Miscanthus</taxon>
    </lineage>
</organism>
<dbReference type="InterPro" id="IPR044837">
    <property type="entry name" value="REM16-like"/>
</dbReference>
<dbReference type="InterPro" id="IPR003340">
    <property type="entry name" value="B3_DNA-bd"/>
</dbReference>
<sequence>MNPVMARSGGSRTRMKKPCDCCKRYLDHLEQKNQNVSCFLGHMTANSKHSMVVPDRFVKQFGGRLSGTIKLESPNGNLYDVEVSEHLNKLMLRHGWDAFVDANHIEENDFLIFRHIEKSHFEVLIFDTDGCEKVFSCAGLRNTPCVQERSVDSVGISSSSCHDTTESSRSERSARSEKSGSSNHGKTAKMAATFSSSEESEDTPVENELSESDDLQTRPVVDYVLARRSYLSKAQMERVTAIIQKIQPEIPVFVAVMQKSNVQPLGRLIICKEYAIPHFPRETMYITLQSPDKSKEWHPRYYIRKDKSTYILRGQWFNFVRDNHVQEGDICLLLPTKSRRKFKLTIYLLRATATNSKGGTVSRTCFQRPDPCHARSSGKIASAVNVKEESTDGEHVSLESYMKETSDGSPNSKDSGGPPEPSYILPEMSGLSQSQEKIIEAKVRAIKSEVPIYIAIMRKTNAAVSKLEFGKKYGAAHLPAREQTMVLQCKRKIWKVQMKVNSGHKRFLGRGWTTFVRDNGLQVGDLCLFELKNERKLTMEVHIISREQF</sequence>
<feature type="domain" description="TF-B3" evidence="7">
    <location>
        <begin position="452"/>
        <end position="547"/>
    </location>
</feature>
<dbReference type="PANTHER" id="PTHR31391">
    <property type="entry name" value="B3 DOMAIN-CONTAINING PROTEIN OS11G0197600-RELATED"/>
    <property type="match status" value="1"/>
</dbReference>
<keyword evidence="5" id="KW-0539">Nucleus</keyword>
<feature type="region of interest" description="Disordered" evidence="6">
    <location>
        <begin position="401"/>
        <end position="427"/>
    </location>
</feature>
<accession>A0A811MAQ3</accession>
<evidence type="ECO:0000259" key="7">
    <source>
        <dbReference type="PROSITE" id="PS50863"/>
    </source>
</evidence>
<dbReference type="SUPFAM" id="SSF101936">
    <property type="entry name" value="DNA-binding pseudobarrel domain"/>
    <property type="match status" value="3"/>
</dbReference>
<feature type="region of interest" description="Disordered" evidence="6">
    <location>
        <begin position="155"/>
        <end position="214"/>
    </location>
</feature>
<feature type="domain" description="TF-B3" evidence="7">
    <location>
        <begin position="36"/>
        <end position="129"/>
    </location>
</feature>
<evidence type="ECO:0000256" key="2">
    <source>
        <dbReference type="ARBA" id="ARBA00023015"/>
    </source>
</evidence>
<feature type="compositionally biased region" description="Basic and acidic residues" evidence="6">
    <location>
        <begin position="163"/>
        <end position="178"/>
    </location>
</feature>
<evidence type="ECO:0000256" key="5">
    <source>
        <dbReference type="ARBA" id="ARBA00023242"/>
    </source>
</evidence>
<keyword evidence="3" id="KW-0238">DNA-binding</keyword>
<dbReference type="AlphaFoldDB" id="A0A811MAQ3"/>
<dbReference type="Gene3D" id="2.40.330.10">
    <property type="entry name" value="DNA-binding pseudobarrel domain"/>
    <property type="match status" value="3"/>
</dbReference>
<feature type="compositionally biased region" description="Acidic residues" evidence="6">
    <location>
        <begin position="198"/>
        <end position="214"/>
    </location>
</feature>
<evidence type="ECO:0000256" key="6">
    <source>
        <dbReference type="SAM" id="MobiDB-lite"/>
    </source>
</evidence>
<evidence type="ECO:0000256" key="1">
    <source>
        <dbReference type="ARBA" id="ARBA00004123"/>
    </source>
</evidence>
<comment type="subcellular location">
    <subcellularLocation>
        <location evidence="1">Nucleus</location>
    </subcellularLocation>
</comment>
<dbReference type="PROSITE" id="PS50863">
    <property type="entry name" value="B3"/>
    <property type="match status" value="3"/>
</dbReference>
<keyword evidence="2" id="KW-0805">Transcription regulation</keyword>
<dbReference type="EMBL" id="CAJGYO010000001">
    <property type="protein sequence ID" value="CAD6205847.1"/>
    <property type="molecule type" value="Genomic_DNA"/>
</dbReference>
<dbReference type="GO" id="GO:0003677">
    <property type="term" value="F:DNA binding"/>
    <property type="evidence" value="ECO:0007669"/>
    <property type="project" value="UniProtKB-KW"/>
</dbReference>
<dbReference type="OrthoDB" id="676899at2759"/>
<keyword evidence="4" id="KW-0804">Transcription</keyword>
<dbReference type="CDD" id="cd10017">
    <property type="entry name" value="B3_DNA"/>
    <property type="match status" value="3"/>
</dbReference>
<keyword evidence="9" id="KW-1185">Reference proteome</keyword>
<evidence type="ECO:0000313" key="9">
    <source>
        <dbReference type="Proteomes" id="UP000604825"/>
    </source>
</evidence>